<evidence type="ECO:0000256" key="1">
    <source>
        <dbReference type="SAM" id="SignalP"/>
    </source>
</evidence>
<gene>
    <name evidence="2" type="primary">viGluR-L6</name>
    <name evidence="2" type="ORF">Hamer_G007923</name>
</gene>
<sequence length="265" mass="29282">MVINAGILWCVLTAAVTDVGTAQLFLPSVGRKVVVGLSQAVTAVLNATTETNCSSILFTDGVTYHTTIYEMWSQLVAPWGVAVFEVAVDGQDANVTQAQLSRAVDEARQLRQVSWCVTVVVVSDDPAFLAAFAEWSLKGRLLVWSTRLLVVTRLPAQEIRSLLKKHWCFSMMNTVMMKVQDLSQTIRCGVYLHLPYSPRGAKVVQVAQWSPLQGLVYTISLPLFPEKFSNFYGARVNVTALPYAPYWMTSGEGNNTKHSGIDYNQ</sequence>
<organism evidence="2 3">
    <name type="scientific">Homarus americanus</name>
    <name type="common">American lobster</name>
    <dbReference type="NCBI Taxonomy" id="6706"/>
    <lineage>
        <taxon>Eukaryota</taxon>
        <taxon>Metazoa</taxon>
        <taxon>Ecdysozoa</taxon>
        <taxon>Arthropoda</taxon>
        <taxon>Crustacea</taxon>
        <taxon>Multicrustacea</taxon>
        <taxon>Malacostraca</taxon>
        <taxon>Eumalacostraca</taxon>
        <taxon>Eucarida</taxon>
        <taxon>Decapoda</taxon>
        <taxon>Pleocyemata</taxon>
        <taxon>Astacidea</taxon>
        <taxon>Nephropoidea</taxon>
        <taxon>Nephropidae</taxon>
        <taxon>Homarus</taxon>
    </lineage>
</organism>
<keyword evidence="3" id="KW-1185">Reference proteome</keyword>
<comment type="caution">
    <text evidence="2">The sequence shown here is derived from an EMBL/GenBank/DDBJ whole genome shotgun (WGS) entry which is preliminary data.</text>
</comment>
<accession>A0A8J5MSD8</accession>
<feature type="signal peptide" evidence="1">
    <location>
        <begin position="1"/>
        <end position="22"/>
    </location>
</feature>
<keyword evidence="1" id="KW-0732">Signal</keyword>
<dbReference type="Proteomes" id="UP000747542">
    <property type="component" value="Unassembled WGS sequence"/>
</dbReference>
<dbReference type="EMBL" id="JAHLQT010027705">
    <property type="protein sequence ID" value="KAG7162395.1"/>
    <property type="molecule type" value="Genomic_DNA"/>
</dbReference>
<keyword evidence="2" id="KW-0675">Receptor</keyword>
<reference evidence="2" key="1">
    <citation type="journal article" date="2021" name="Sci. Adv.">
        <title>The American lobster genome reveals insights on longevity, neural, and immune adaptations.</title>
        <authorList>
            <person name="Polinski J.M."/>
            <person name="Zimin A.V."/>
            <person name="Clark K.F."/>
            <person name="Kohn A.B."/>
            <person name="Sadowski N."/>
            <person name="Timp W."/>
            <person name="Ptitsyn A."/>
            <person name="Khanna P."/>
            <person name="Romanova D.Y."/>
            <person name="Williams P."/>
            <person name="Greenwood S.J."/>
            <person name="Moroz L.L."/>
            <person name="Walt D.R."/>
            <person name="Bodnar A.G."/>
        </authorList>
    </citation>
    <scope>NUCLEOTIDE SEQUENCE</scope>
    <source>
        <strain evidence="2">GMGI-L3</strain>
    </source>
</reference>
<evidence type="ECO:0000313" key="2">
    <source>
        <dbReference type="EMBL" id="KAG7162395.1"/>
    </source>
</evidence>
<feature type="non-terminal residue" evidence="2">
    <location>
        <position position="1"/>
    </location>
</feature>
<evidence type="ECO:0000313" key="3">
    <source>
        <dbReference type="Proteomes" id="UP000747542"/>
    </source>
</evidence>
<protein>
    <submittedName>
        <fullName evidence="2">Putative variant ionotropic glutamate receptor-like 6</fullName>
    </submittedName>
</protein>
<name>A0A8J5MSD8_HOMAM</name>
<feature type="chain" id="PRO_5035259716" evidence="1">
    <location>
        <begin position="23"/>
        <end position="265"/>
    </location>
</feature>
<dbReference type="AlphaFoldDB" id="A0A8J5MSD8"/>
<proteinExistence type="predicted"/>